<dbReference type="InterPro" id="IPR047153">
    <property type="entry name" value="TRIM45/56/19-like"/>
</dbReference>
<dbReference type="Proteomes" id="UP000828390">
    <property type="component" value="Unassembled WGS sequence"/>
</dbReference>
<dbReference type="AlphaFoldDB" id="A0A9D4FPX0"/>
<evidence type="ECO:0000256" key="1">
    <source>
        <dbReference type="PROSITE-ProRule" id="PRU00024"/>
    </source>
</evidence>
<keyword evidence="1" id="KW-0862">Zinc</keyword>
<reference evidence="3" key="1">
    <citation type="journal article" date="2019" name="bioRxiv">
        <title>The Genome of the Zebra Mussel, Dreissena polymorpha: A Resource for Invasive Species Research.</title>
        <authorList>
            <person name="McCartney M.A."/>
            <person name="Auch B."/>
            <person name="Kono T."/>
            <person name="Mallez S."/>
            <person name="Zhang Y."/>
            <person name="Obille A."/>
            <person name="Becker A."/>
            <person name="Abrahante J.E."/>
            <person name="Garbe J."/>
            <person name="Badalamenti J.P."/>
            <person name="Herman A."/>
            <person name="Mangelson H."/>
            <person name="Liachko I."/>
            <person name="Sullivan S."/>
            <person name="Sone E.D."/>
            <person name="Koren S."/>
            <person name="Silverstein K.A.T."/>
            <person name="Beckman K.B."/>
            <person name="Gohl D.M."/>
        </authorList>
    </citation>
    <scope>NUCLEOTIDE SEQUENCE</scope>
    <source>
        <strain evidence="3">Duluth1</strain>
        <tissue evidence="3">Whole animal</tissue>
    </source>
</reference>
<protein>
    <recommendedName>
        <fullName evidence="2">B box-type domain-containing protein</fullName>
    </recommendedName>
</protein>
<dbReference type="InterPro" id="IPR000315">
    <property type="entry name" value="Znf_B-box"/>
</dbReference>
<keyword evidence="4" id="KW-1185">Reference proteome</keyword>
<organism evidence="3 4">
    <name type="scientific">Dreissena polymorpha</name>
    <name type="common">Zebra mussel</name>
    <name type="synonym">Mytilus polymorpha</name>
    <dbReference type="NCBI Taxonomy" id="45954"/>
    <lineage>
        <taxon>Eukaryota</taxon>
        <taxon>Metazoa</taxon>
        <taxon>Spiralia</taxon>
        <taxon>Lophotrochozoa</taxon>
        <taxon>Mollusca</taxon>
        <taxon>Bivalvia</taxon>
        <taxon>Autobranchia</taxon>
        <taxon>Heteroconchia</taxon>
        <taxon>Euheterodonta</taxon>
        <taxon>Imparidentia</taxon>
        <taxon>Neoheterodontei</taxon>
        <taxon>Myida</taxon>
        <taxon>Dreissenoidea</taxon>
        <taxon>Dreissenidae</taxon>
        <taxon>Dreissena</taxon>
    </lineage>
</organism>
<evidence type="ECO:0000313" key="3">
    <source>
        <dbReference type="EMBL" id="KAH3802808.1"/>
    </source>
</evidence>
<name>A0A9D4FPX0_DREPO</name>
<evidence type="ECO:0000259" key="2">
    <source>
        <dbReference type="PROSITE" id="PS50119"/>
    </source>
</evidence>
<dbReference type="PROSITE" id="PS50119">
    <property type="entry name" value="ZF_BBOX"/>
    <property type="match status" value="2"/>
</dbReference>
<proteinExistence type="predicted"/>
<dbReference type="GO" id="GO:0061630">
    <property type="term" value="F:ubiquitin protein ligase activity"/>
    <property type="evidence" value="ECO:0007669"/>
    <property type="project" value="TreeGrafter"/>
</dbReference>
<dbReference type="Gene3D" id="3.30.160.60">
    <property type="entry name" value="Classic Zinc Finger"/>
    <property type="match status" value="1"/>
</dbReference>
<keyword evidence="1" id="KW-0479">Metal-binding</keyword>
<dbReference type="GO" id="GO:0008270">
    <property type="term" value="F:zinc ion binding"/>
    <property type="evidence" value="ECO:0007669"/>
    <property type="project" value="UniProtKB-KW"/>
</dbReference>
<gene>
    <name evidence="3" type="ORF">DPMN_156493</name>
</gene>
<evidence type="ECO:0000313" key="4">
    <source>
        <dbReference type="Proteomes" id="UP000828390"/>
    </source>
</evidence>
<feature type="domain" description="B box-type" evidence="2">
    <location>
        <begin position="66"/>
        <end position="107"/>
    </location>
</feature>
<dbReference type="PANTHER" id="PTHR25462">
    <property type="entry name" value="BONUS, ISOFORM C-RELATED"/>
    <property type="match status" value="1"/>
</dbReference>
<sequence>MSVKKHLCGPCFEEECEIEGVVFCRECDEPLCGQCKLDHARIKVSKNHKMCDLADVPPQEVKELLRNLIICPNHGKEEVVYLCKDHDVTCCSKCAMADHRKCEEVKVLSDIVHDMNMDCTTLSKMLLDLHQRGEILLEHERKQQQLVSEIESRALSSLKTIKQKLLDMYAQLEHEVLSAIADKKKVIGEKIERSNEQTIPFFNEIEQQSTYIEHVEKFGTPEHVFLLQRQLNQNAICCLKSTVGDLENNRSQSSVKCVEDTSFDSLLIEIKNSLRIEDYACDARTQAWGPGAPTLALPPTSGCQILHLLRPPPPSQKFLRTALKRFLIQTVNSQN</sequence>
<comment type="caution">
    <text evidence="3">The sequence shown here is derived from an EMBL/GenBank/DDBJ whole genome shotgun (WGS) entry which is preliminary data.</text>
</comment>
<reference evidence="3" key="2">
    <citation type="submission" date="2020-11" db="EMBL/GenBank/DDBJ databases">
        <authorList>
            <person name="McCartney M.A."/>
            <person name="Auch B."/>
            <person name="Kono T."/>
            <person name="Mallez S."/>
            <person name="Becker A."/>
            <person name="Gohl D.M."/>
            <person name="Silverstein K.A.T."/>
            <person name="Koren S."/>
            <person name="Bechman K.B."/>
            <person name="Herman A."/>
            <person name="Abrahante J.E."/>
            <person name="Garbe J."/>
        </authorList>
    </citation>
    <scope>NUCLEOTIDE SEQUENCE</scope>
    <source>
        <strain evidence="3">Duluth1</strain>
        <tissue evidence="3">Whole animal</tissue>
    </source>
</reference>
<keyword evidence="1" id="KW-0863">Zinc-finger</keyword>
<dbReference type="PANTHER" id="PTHR25462:SF296">
    <property type="entry name" value="MEIOTIC P26, ISOFORM F"/>
    <property type="match status" value="1"/>
</dbReference>
<feature type="domain" description="B box-type" evidence="2">
    <location>
        <begin position="3"/>
        <end position="53"/>
    </location>
</feature>
<dbReference type="SUPFAM" id="SSF57845">
    <property type="entry name" value="B-box zinc-binding domain"/>
    <property type="match status" value="1"/>
</dbReference>
<accession>A0A9D4FPX0</accession>
<dbReference type="EMBL" id="JAIWYP010000007">
    <property type="protein sequence ID" value="KAH3802808.1"/>
    <property type="molecule type" value="Genomic_DNA"/>
</dbReference>